<dbReference type="EMBL" id="CP007457">
    <property type="protein sequence ID" value="AIZ17007.1"/>
    <property type="molecule type" value="Genomic_DNA"/>
</dbReference>
<name>A0A0A7I9U5_9BIFI</name>
<dbReference type="AlphaFoldDB" id="A0A0A7I9U5"/>
<accession>A0A0A7I9U5</accession>
<organism evidence="2 3">
    <name type="scientific">Bifidobacterium pseudolongum PV8-2</name>
    <dbReference type="NCBI Taxonomy" id="1447715"/>
    <lineage>
        <taxon>Bacteria</taxon>
        <taxon>Bacillati</taxon>
        <taxon>Actinomycetota</taxon>
        <taxon>Actinomycetes</taxon>
        <taxon>Bifidobacteriales</taxon>
        <taxon>Bifidobacteriaceae</taxon>
        <taxon>Bifidobacterium</taxon>
    </lineage>
</organism>
<gene>
    <name evidence="2" type="ORF">AH67_02225</name>
</gene>
<protein>
    <submittedName>
        <fullName evidence="2">Uncharacterized protein</fullName>
    </submittedName>
</protein>
<feature type="region of interest" description="Disordered" evidence="1">
    <location>
        <begin position="111"/>
        <end position="151"/>
    </location>
</feature>
<dbReference type="KEGG" id="bpsp:AH67_02225"/>
<evidence type="ECO:0000313" key="3">
    <source>
        <dbReference type="Proteomes" id="UP000030636"/>
    </source>
</evidence>
<sequence>MVNWLTTPQVLERVDLAVTQQAIKKAAKREYARCVAAGTVSAYVRKNAAGRWEIRDDWELFRSWRRRGADRVEQVRERQSKEEELARLRSLCAEQARRIEELEAALAELRDTESAAPHETEGGGEEPSEGTLSVGNAQADDSEGVKGTVPSDIFTDDAALLRYWLEQGKPSRRAFGEQIGMSKSWASDHLKQAQQQREHAPTV</sequence>
<dbReference type="Proteomes" id="UP000030636">
    <property type="component" value="Chromosome"/>
</dbReference>
<evidence type="ECO:0000313" key="2">
    <source>
        <dbReference type="EMBL" id="AIZ17007.1"/>
    </source>
</evidence>
<dbReference type="HOGENOM" id="CLU_1346739_0_0_11"/>
<evidence type="ECO:0000256" key="1">
    <source>
        <dbReference type="SAM" id="MobiDB-lite"/>
    </source>
</evidence>
<keyword evidence="3" id="KW-1185">Reference proteome</keyword>
<reference evidence="2 3" key="1">
    <citation type="journal article" date="2015" name="Genome Announc.">
        <title>Bifidobacterium pseudolongum Strain PV8-2, Isolated from a Stool Sample of an Anemic Kenyan Infant.</title>
        <authorList>
            <person name="Vazquez-Gutierrez P."/>
            <person name="Lacroix C."/>
            <person name="Chassard C."/>
            <person name="Klumpp J."/>
            <person name="Stevens M.J."/>
            <person name="Jans C."/>
        </authorList>
    </citation>
    <scope>NUCLEOTIDE SEQUENCE [LARGE SCALE GENOMIC DNA]</scope>
    <source>
        <strain evidence="2 3">PV8-2</strain>
    </source>
</reference>
<dbReference type="RefSeq" id="WP_065213994.1">
    <property type="nucleotide sequence ID" value="NZ_CP007457.1"/>
</dbReference>
<feature type="compositionally biased region" description="Basic and acidic residues" evidence="1">
    <location>
        <begin position="111"/>
        <end position="121"/>
    </location>
</feature>
<proteinExistence type="predicted"/>